<gene>
    <name evidence="20" type="ORF">UX80_C0009G0044</name>
</gene>
<evidence type="ECO:0000256" key="10">
    <source>
        <dbReference type="ARBA" id="ARBA00022960"/>
    </source>
</evidence>
<dbReference type="GO" id="GO:0009002">
    <property type="term" value="F:serine-type D-Ala-D-Ala carboxypeptidase activity"/>
    <property type="evidence" value="ECO:0007669"/>
    <property type="project" value="UniProtKB-EC"/>
</dbReference>
<dbReference type="GO" id="GO:0008955">
    <property type="term" value="F:peptidoglycan glycosyltransferase activity"/>
    <property type="evidence" value="ECO:0007669"/>
    <property type="project" value="UniProtKB-EC"/>
</dbReference>
<comment type="catalytic activity">
    <reaction evidence="16">
        <text>[GlcNAc-(1-&gt;4)-Mur2Ac(oyl-L-Ala-gamma-D-Glu-L-Lys-D-Ala-D-Ala)](n)-di-trans,octa-cis-undecaprenyl diphosphate + beta-D-GlcNAc-(1-&gt;4)-Mur2Ac(oyl-L-Ala-gamma-D-Glu-L-Lys-D-Ala-D-Ala)-di-trans,octa-cis-undecaprenyl diphosphate = [GlcNAc-(1-&gt;4)-Mur2Ac(oyl-L-Ala-gamma-D-Glu-L-Lys-D-Ala-D-Ala)](n+1)-di-trans,octa-cis-undecaprenyl diphosphate + di-trans,octa-cis-undecaprenyl diphosphate + H(+)</text>
        <dbReference type="Rhea" id="RHEA:23708"/>
        <dbReference type="Rhea" id="RHEA-COMP:9602"/>
        <dbReference type="Rhea" id="RHEA-COMP:9603"/>
        <dbReference type="ChEBI" id="CHEBI:15378"/>
        <dbReference type="ChEBI" id="CHEBI:58405"/>
        <dbReference type="ChEBI" id="CHEBI:60033"/>
        <dbReference type="ChEBI" id="CHEBI:78435"/>
        <dbReference type="EC" id="2.4.99.28"/>
    </reaction>
</comment>
<evidence type="ECO:0000259" key="18">
    <source>
        <dbReference type="Pfam" id="PF00905"/>
    </source>
</evidence>
<keyword evidence="5" id="KW-0121">Carboxypeptidase</keyword>
<evidence type="ECO:0000256" key="17">
    <source>
        <dbReference type="SAM" id="Phobius"/>
    </source>
</evidence>
<comment type="similarity">
    <text evidence="2">In the C-terminal section; belongs to the transpeptidase family.</text>
</comment>
<keyword evidence="8" id="KW-0808">Transferase</keyword>
<keyword evidence="6" id="KW-0645">Protease</keyword>
<dbReference type="GO" id="GO:0071555">
    <property type="term" value="P:cell wall organization"/>
    <property type="evidence" value="ECO:0007669"/>
    <property type="project" value="UniProtKB-KW"/>
</dbReference>
<keyword evidence="17" id="KW-1133">Transmembrane helix</keyword>
<dbReference type="Gene3D" id="1.10.3810.10">
    <property type="entry name" value="Biosynthetic peptidoglycan transglycosylase-like"/>
    <property type="match status" value="1"/>
</dbReference>
<dbReference type="InterPro" id="IPR013783">
    <property type="entry name" value="Ig-like_fold"/>
</dbReference>
<dbReference type="Gene3D" id="2.60.40.10">
    <property type="entry name" value="Immunoglobulins"/>
    <property type="match status" value="1"/>
</dbReference>
<evidence type="ECO:0000256" key="14">
    <source>
        <dbReference type="ARBA" id="ARBA00023316"/>
    </source>
</evidence>
<keyword evidence="11" id="KW-0573">Peptidoglycan synthesis</keyword>
<sequence length="842" mass="92431">MRYLRRSWTSGRWLVRLATLGMGVVIVGIVGTLGLFAYYAKDLPSPDKVVRREGFATKIYDRNGKLLYDVFSGERRNPVDINQVPLVVKQATISIEDKNFYKHGGFDVGGILRGAFRSIFLGRLQGGSTLTQQLVKNALLTSQRTITRKLKEFILTVQVERKYTKDQILQMYLNEAPYGGTAWGIATAADMYFGKTVDLLTLPEAVILAGLPQSPSRYSPDAGTLYVDRAKEVLRRMREDEYITRSQELEVSNQLAKVQFATQSGLLKAPHFVFYVKDQLIARYGEKQVEEGGLRVTTTLDLGLQEAAQSAVTEEVAKVKSLKISNGAAVAMDPKTGQILAMVGSKGWSDPTYDGKYNVTTASRQPGSTIKPVVYLTGLRKGYTASTLLMDTKTSFPGGDKPEYIPENYDGKFRGPILVREALGNSINVPAVKMVSLVGIRDMLEVAYDMGFSTLRPTAETLARVGLSVALGGGEVKPIELVSAYSAFANGGKRVEPVAILKVADGQGRVLEEWNPSASSGRAVMTPDEAFTISSILSDPKARDITFGPRSLINVSGRTIAVKTGTTNDRRDNWTVGWTPSVTVGVWVGNNDNSPMREVASGVTGAAPIWRRIILEALKDKVDEPLKVPEGIVAMDVDKISGYRAHDGFEAKQEYFIKGTEPTADDPVHKKLKICKGEGKLATPADIANGNYEEKEFFLFKEEDPFDSAQGQNKWQEGILSWLSEQSDSKYHPPTEYCGSINQIVIIIQEPGDRSQVNGNDVRIRSDIAASNKVTKVEFKVDDVVRDTKTNSPWETIVNVPNGIHKIEVRAEDEKGNLGSKTIEIGVNQPWAEPTPTPTASP</sequence>
<dbReference type="PANTHER" id="PTHR32282:SF11">
    <property type="entry name" value="PENICILLIN-BINDING PROTEIN 1B"/>
    <property type="match status" value="1"/>
</dbReference>
<dbReference type="PANTHER" id="PTHR32282">
    <property type="entry name" value="BINDING PROTEIN TRANSPEPTIDASE, PUTATIVE-RELATED"/>
    <property type="match status" value="1"/>
</dbReference>
<dbReference type="EMBL" id="LCNO01000009">
    <property type="protein sequence ID" value="KKU57829.1"/>
    <property type="molecule type" value="Genomic_DNA"/>
</dbReference>
<keyword evidence="4" id="KW-1003">Cell membrane</keyword>
<dbReference type="FunFam" id="1.10.3810.10:FF:000001">
    <property type="entry name" value="Penicillin-binding protein 1A"/>
    <property type="match status" value="1"/>
</dbReference>
<dbReference type="Pfam" id="PF17957">
    <property type="entry name" value="Big_7"/>
    <property type="match status" value="1"/>
</dbReference>
<evidence type="ECO:0000256" key="4">
    <source>
        <dbReference type="ARBA" id="ARBA00022475"/>
    </source>
</evidence>
<reference evidence="20 21" key="1">
    <citation type="journal article" date="2015" name="Nature">
        <title>rRNA introns, odd ribosomes, and small enigmatic genomes across a large radiation of phyla.</title>
        <authorList>
            <person name="Brown C.T."/>
            <person name="Hug L.A."/>
            <person name="Thomas B.C."/>
            <person name="Sharon I."/>
            <person name="Castelle C.J."/>
            <person name="Singh A."/>
            <person name="Wilkins M.J."/>
            <person name="Williams K.H."/>
            <person name="Banfield J.F."/>
        </authorList>
    </citation>
    <scope>NUCLEOTIDE SEQUENCE [LARGE SCALE GENOMIC DNA]</scope>
</reference>
<evidence type="ECO:0000256" key="13">
    <source>
        <dbReference type="ARBA" id="ARBA00023268"/>
    </source>
</evidence>
<dbReference type="PATRIC" id="fig|1618358.3.peg.559"/>
<evidence type="ECO:0000256" key="6">
    <source>
        <dbReference type="ARBA" id="ARBA00022670"/>
    </source>
</evidence>
<dbReference type="Proteomes" id="UP000034307">
    <property type="component" value="Unassembled WGS sequence"/>
</dbReference>
<keyword evidence="12 17" id="KW-0472">Membrane</keyword>
<keyword evidence="10" id="KW-0133">Cell shape</keyword>
<dbReference type="AlphaFoldDB" id="A0A0G1RKI6"/>
<dbReference type="SUPFAM" id="SSF53955">
    <property type="entry name" value="Lysozyme-like"/>
    <property type="match status" value="1"/>
</dbReference>
<dbReference type="InterPro" id="IPR001264">
    <property type="entry name" value="Glyco_trans_51"/>
</dbReference>
<dbReference type="InterPro" id="IPR036950">
    <property type="entry name" value="PBP_transglycosylase"/>
</dbReference>
<keyword evidence="14" id="KW-0961">Cell wall biogenesis/degradation</keyword>
<feature type="domain" description="Penicillin-binding protein transpeptidase" evidence="18">
    <location>
        <begin position="327"/>
        <end position="612"/>
    </location>
</feature>
<evidence type="ECO:0000256" key="7">
    <source>
        <dbReference type="ARBA" id="ARBA00022676"/>
    </source>
</evidence>
<organism evidence="20 21">
    <name type="scientific">Candidatus Amesbacteria bacterium GW2011_GWA2_47_11b</name>
    <dbReference type="NCBI Taxonomy" id="1618358"/>
    <lineage>
        <taxon>Bacteria</taxon>
        <taxon>Candidatus Amesiibacteriota</taxon>
    </lineage>
</organism>
<dbReference type="GO" id="GO:0008658">
    <property type="term" value="F:penicillin binding"/>
    <property type="evidence" value="ECO:0007669"/>
    <property type="project" value="InterPro"/>
</dbReference>
<dbReference type="Pfam" id="PF00905">
    <property type="entry name" value="Transpeptidase"/>
    <property type="match status" value="1"/>
</dbReference>
<comment type="caution">
    <text evidence="20">The sequence shown here is derived from an EMBL/GenBank/DDBJ whole genome shotgun (WGS) entry which is preliminary data.</text>
</comment>
<keyword evidence="9" id="KW-0378">Hydrolase</keyword>
<feature type="domain" description="Glycosyl transferase family 51" evidence="19">
    <location>
        <begin position="66"/>
        <end position="237"/>
    </location>
</feature>
<evidence type="ECO:0000256" key="5">
    <source>
        <dbReference type="ARBA" id="ARBA00022645"/>
    </source>
</evidence>
<evidence type="ECO:0000256" key="15">
    <source>
        <dbReference type="ARBA" id="ARBA00034000"/>
    </source>
</evidence>
<evidence type="ECO:0000313" key="21">
    <source>
        <dbReference type="Proteomes" id="UP000034307"/>
    </source>
</evidence>
<protein>
    <submittedName>
        <fullName evidence="20">Penicillin-binding protein, 1A family</fullName>
    </submittedName>
</protein>
<dbReference type="InterPro" id="IPR012338">
    <property type="entry name" value="Beta-lactam/transpept-like"/>
</dbReference>
<evidence type="ECO:0000313" key="20">
    <source>
        <dbReference type="EMBL" id="KKU57829.1"/>
    </source>
</evidence>
<dbReference type="SUPFAM" id="SSF56601">
    <property type="entry name" value="beta-lactamase/transpeptidase-like"/>
    <property type="match status" value="1"/>
</dbReference>
<evidence type="ECO:0000259" key="19">
    <source>
        <dbReference type="Pfam" id="PF00912"/>
    </source>
</evidence>
<keyword evidence="13" id="KW-0511">Multifunctional enzyme</keyword>
<dbReference type="GO" id="GO:0030288">
    <property type="term" value="C:outer membrane-bounded periplasmic space"/>
    <property type="evidence" value="ECO:0007669"/>
    <property type="project" value="TreeGrafter"/>
</dbReference>
<evidence type="ECO:0000256" key="16">
    <source>
        <dbReference type="ARBA" id="ARBA00049902"/>
    </source>
</evidence>
<dbReference type="GO" id="GO:0006508">
    <property type="term" value="P:proteolysis"/>
    <property type="evidence" value="ECO:0007669"/>
    <property type="project" value="UniProtKB-KW"/>
</dbReference>
<dbReference type="STRING" id="1618358.UX80_C0009G0044"/>
<proteinExistence type="inferred from homology"/>
<keyword evidence="17" id="KW-0812">Transmembrane</keyword>
<dbReference type="InterPro" id="IPR050396">
    <property type="entry name" value="Glycosyltr_51/Transpeptidase"/>
</dbReference>
<dbReference type="GO" id="GO:0008360">
    <property type="term" value="P:regulation of cell shape"/>
    <property type="evidence" value="ECO:0007669"/>
    <property type="project" value="UniProtKB-KW"/>
</dbReference>
<dbReference type="GO" id="GO:0005886">
    <property type="term" value="C:plasma membrane"/>
    <property type="evidence" value="ECO:0007669"/>
    <property type="project" value="UniProtKB-SubCell"/>
</dbReference>
<evidence type="ECO:0000256" key="1">
    <source>
        <dbReference type="ARBA" id="ARBA00004236"/>
    </source>
</evidence>
<evidence type="ECO:0000256" key="11">
    <source>
        <dbReference type="ARBA" id="ARBA00022984"/>
    </source>
</evidence>
<dbReference type="Gene3D" id="3.40.710.10">
    <property type="entry name" value="DD-peptidase/beta-lactamase superfamily"/>
    <property type="match status" value="1"/>
</dbReference>
<dbReference type="GO" id="GO:0009252">
    <property type="term" value="P:peptidoglycan biosynthetic process"/>
    <property type="evidence" value="ECO:0007669"/>
    <property type="project" value="UniProtKB-KW"/>
</dbReference>
<name>A0A0G1RKI6_9BACT</name>
<evidence type="ECO:0000256" key="2">
    <source>
        <dbReference type="ARBA" id="ARBA00007090"/>
    </source>
</evidence>
<dbReference type="InterPro" id="IPR023346">
    <property type="entry name" value="Lysozyme-like_dom_sf"/>
</dbReference>
<evidence type="ECO:0000256" key="12">
    <source>
        <dbReference type="ARBA" id="ARBA00023136"/>
    </source>
</evidence>
<evidence type="ECO:0000256" key="9">
    <source>
        <dbReference type="ARBA" id="ARBA00022801"/>
    </source>
</evidence>
<evidence type="ECO:0000256" key="3">
    <source>
        <dbReference type="ARBA" id="ARBA00007739"/>
    </source>
</evidence>
<keyword evidence="7" id="KW-0328">Glycosyltransferase</keyword>
<dbReference type="InterPro" id="IPR001460">
    <property type="entry name" value="PCN-bd_Tpept"/>
</dbReference>
<evidence type="ECO:0000256" key="8">
    <source>
        <dbReference type="ARBA" id="ARBA00022679"/>
    </source>
</evidence>
<comment type="similarity">
    <text evidence="3">In the N-terminal section; belongs to the glycosyltransferase 51 family.</text>
</comment>
<comment type="subcellular location">
    <subcellularLocation>
        <location evidence="1">Cell membrane</location>
    </subcellularLocation>
</comment>
<accession>A0A0G1RKI6</accession>
<dbReference type="Pfam" id="PF00912">
    <property type="entry name" value="Transgly"/>
    <property type="match status" value="1"/>
</dbReference>
<comment type="catalytic activity">
    <reaction evidence="15">
        <text>Preferential cleavage: (Ac)2-L-Lys-D-Ala-|-D-Ala. Also transpeptidation of peptidyl-alanyl moieties that are N-acyl substituents of D-alanine.</text>
        <dbReference type="EC" id="3.4.16.4"/>
    </reaction>
</comment>
<feature type="transmembrane region" description="Helical" evidence="17">
    <location>
        <begin position="20"/>
        <end position="40"/>
    </location>
</feature>